<organism evidence="2 3">
    <name type="scientific">Enterocloster bolteae (strain ATCC BAA-613 / DSM 15670 / CCUG 46953 / JCM 12243 / WAL 16351)</name>
    <name type="common">Clostridium bolteae</name>
    <dbReference type="NCBI Taxonomy" id="411902"/>
    <lineage>
        <taxon>Bacteria</taxon>
        <taxon>Bacillati</taxon>
        <taxon>Bacillota</taxon>
        <taxon>Clostridia</taxon>
        <taxon>Lachnospirales</taxon>
        <taxon>Lachnospiraceae</taxon>
        <taxon>Enterocloster</taxon>
    </lineage>
</organism>
<evidence type="ECO:0000313" key="2">
    <source>
        <dbReference type="EMBL" id="EDP16106.1"/>
    </source>
</evidence>
<dbReference type="AlphaFoldDB" id="A8RT44"/>
<keyword evidence="1" id="KW-0812">Transmembrane</keyword>
<dbReference type="eggNOG" id="ENOG502ZXY4">
    <property type="taxonomic scope" value="Bacteria"/>
</dbReference>
<dbReference type="PaxDb" id="411902-CLOBOL_03543"/>
<feature type="transmembrane region" description="Helical" evidence="1">
    <location>
        <begin position="95"/>
        <end position="119"/>
    </location>
</feature>
<evidence type="ECO:0000256" key="1">
    <source>
        <dbReference type="SAM" id="Phobius"/>
    </source>
</evidence>
<feature type="transmembrane region" description="Helical" evidence="1">
    <location>
        <begin position="33"/>
        <end position="54"/>
    </location>
</feature>
<keyword evidence="1" id="KW-0472">Membrane</keyword>
<evidence type="ECO:0000313" key="3">
    <source>
        <dbReference type="Proteomes" id="UP000005396"/>
    </source>
</evidence>
<proteinExistence type="predicted"/>
<protein>
    <recommendedName>
        <fullName evidence="4">Calcium:proton exchanger</fullName>
    </recommendedName>
</protein>
<evidence type="ECO:0008006" key="4">
    <source>
        <dbReference type="Google" id="ProtNLM"/>
    </source>
</evidence>
<reference evidence="2 3" key="1">
    <citation type="submission" date="2007-08" db="EMBL/GenBank/DDBJ databases">
        <authorList>
            <person name="Fulton L."/>
            <person name="Clifton S."/>
            <person name="Fulton B."/>
            <person name="Xu J."/>
            <person name="Minx P."/>
            <person name="Pepin K.H."/>
            <person name="Johnson M."/>
            <person name="Thiruvilangam P."/>
            <person name="Bhonagiri V."/>
            <person name="Nash W.E."/>
            <person name="Mardis E.R."/>
            <person name="Wilson R.K."/>
        </authorList>
    </citation>
    <scope>NUCLEOTIDE SEQUENCE [LARGE SCALE GENOMIC DNA]</scope>
    <source>
        <strain evidence="3">ATCC BAA-613 / DSM 15670 / CCUG 46953 / JCM 12243 / WAL 16351</strain>
    </source>
</reference>
<sequence>MDPVQIEKKEAFPLRQIGDKVSYVRNPFARNSYYCLTLAVLGLALGTASMYLSVARAGQGGLNTGAYGFSSLAAALMGLWYGVRSFMEKDRNYILAKIGISICVVLVIVWAVIIVTGIVR</sequence>
<dbReference type="HOGENOM" id="CLU_158486_0_0_9"/>
<dbReference type="EMBL" id="ABCC02000032">
    <property type="protein sequence ID" value="EDP16106.1"/>
    <property type="molecule type" value="Genomic_DNA"/>
</dbReference>
<keyword evidence="1" id="KW-1133">Transmembrane helix</keyword>
<accession>A8RT44</accession>
<feature type="transmembrane region" description="Helical" evidence="1">
    <location>
        <begin position="66"/>
        <end position="83"/>
    </location>
</feature>
<comment type="caution">
    <text evidence="2">The sequence shown here is derived from an EMBL/GenBank/DDBJ whole genome shotgun (WGS) entry which is preliminary data.</text>
</comment>
<dbReference type="Proteomes" id="UP000005396">
    <property type="component" value="Unassembled WGS sequence"/>
</dbReference>
<name>A8RT44_ENTBW</name>
<gene>
    <name evidence="2" type="ORF">CLOBOL_03543</name>
</gene>
<reference evidence="2 3" key="2">
    <citation type="submission" date="2007-09" db="EMBL/GenBank/DDBJ databases">
        <title>Draft genome sequence of Clostridium bolteae (ATCC BAA-613).</title>
        <authorList>
            <person name="Sudarsanam P."/>
            <person name="Ley R."/>
            <person name="Guruge J."/>
            <person name="Turnbaugh P.J."/>
            <person name="Mahowald M."/>
            <person name="Liep D."/>
            <person name="Gordon J."/>
        </authorList>
    </citation>
    <scope>NUCLEOTIDE SEQUENCE [LARGE SCALE GENOMIC DNA]</scope>
    <source>
        <strain evidence="3">ATCC BAA-613 / DSM 15670 / CCUG 46953 / JCM 12243 / WAL 16351</strain>
    </source>
</reference>